<dbReference type="Proteomes" id="UP000295706">
    <property type="component" value="Unassembled WGS sequence"/>
</dbReference>
<comment type="similarity">
    <text evidence="2">Belongs to the KHG/KDPG aldolase family.</text>
</comment>
<evidence type="ECO:0000256" key="5">
    <source>
        <dbReference type="ARBA" id="ARBA00023277"/>
    </source>
</evidence>
<evidence type="ECO:0000313" key="6">
    <source>
        <dbReference type="EMBL" id="TDB65985.1"/>
    </source>
</evidence>
<gene>
    <name evidence="6" type="ORF">EZE20_09490</name>
</gene>
<evidence type="ECO:0000256" key="3">
    <source>
        <dbReference type="ARBA" id="ARBA00011233"/>
    </source>
</evidence>
<evidence type="ECO:0000256" key="4">
    <source>
        <dbReference type="ARBA" id="ARBA00023239"/>
    </source>
</evidence>
<dbReference type="PANTHER" id="PTHR30246:SF1">
    <property type="entry name" value="2-DEHYDRO-3-DEOXY-6-PHOSPHOGALACTONATE ALDOLASE-RELATED"/>
    <property type="match status" value="1"/>
</dbReference>
<dbReference type="InterPro" id="IPR000887">
    <property type="entry name" value="Aldlse_KDPG_KHG"/>
</dbReference>
<dbReference type="EC" id="4.1.3.16" evidence="6"/>
<name>A0A4V2XA25_9BACT</name>
<comment type="subunit">
    <text evidence="3">Homotrimer.</text>
</comment>
<keyword evidence="7" id="KW-1185">Reference proteome</keyword>
<comment type="pathway">
    <text evidence="1">Carbohydrate acid metabolism.</text>
</comment>
<keyword evidence="5" id="KW-0119">Carbohydrate metabolism</keyword>
<dbReference type="GO" id="GO:0008700">
    <property type="term" value="F:(R,S)-4-hydroxy-2-oxoglutarate aldolase activity"/>
    <property type="evidence" value="ECO:0007669"/>
    <property type="project" value="UniProtKB-EC"/>
</dbReference>
<dbReference type="SUPFAM" id="SSF51569">
    <property type="entry name" value="Aldolase"/>
    <property type="match status" value="1"/>
</dbReference>
<keyword evidence="4 6" id="KW-0456">Lyase</keyword>
<dbReference type="AlphaFoldDB" id="A0A4V2XA25"/>
<dbReference type="Pfam" id="PF01081">
    <property type="entry name" value="Aldolase"/>
    <property type="match status" value="1"/>
</dbReference>
<accession>A0A4V2XA25</accession>
<dbReference type="NCBIfam" id="NF005499">
    <property type="entry name" value="PRK07114.1"/>
    <property type="match status" value="1"/>
</dbReference>
<comment type="caution">
    <text evidence="6">The sequence shown here is derived from an EMBL/GenBank/DDBJ whole genome shotgun (WGS) entry which is preliminary data.</text>
</comment>
<organism evidence="6 7">
    <name type="scientific">Arundinibacter roseus</name>
    <dbReference type="NCBI Taxonomy" id="2070510"/>
    <lineage>
        <taxon>Bacteria</taxon>
        <taxon>Pseudomonadati</taxon>
        <taxon>Bacteroidota</taxon>
        <taxon>Cytophagia</taxon>
        <taxon>Cytophagales</taxon>
        <taxon>Spirosomataceae</taxon>
        <taxon>Arundinibacter</taxon>
    </lineage>
</organism>
<reference evidence="6 7" key="1">
    <citation type="submission" date="2019-02" db="EMBL/GenBank/DDBJ databases">
        <title>Arundinibacter roseus gen. nov., sp. nov., a new member of the family Cytophagaceae.</title>
        <authorList>
            <person name="Szuroczki S."/>
            <person name="Khayer B."/>
            <person name="Sproer C."/>
            <person name="Toumi M."/>
            <person name="Szabo A."/>
            <person name="Felfoldi T."/>
            <person name="Schumann P."/>
            <person name="Toth E."/>
        </authorList>
    </citation>
    <scope>NUCLEOTIDE SEQUENCE [LARGE SCALE GENOMIC DNA]</scope>
    <source>
        <strain evidence="6 7">DMA-k-7a</strain>
    </source>
</reference>
<dbReference type="RefSeq" id="WP_132116900.1">
    <property type="nucleotide sequence ID" value="NZ_SMJU01000005.1"/>
</dbReference>
<dbReference type="OrthoDB" id="9802667at2"/>
<dbReference type="PANTHER" id="PTHR30246">
    <property type="entry name" value="2-KETO-3-DEOXY-6-PHOSPHOGLUCONATE ALDOLASE"/>
    <property type="match status" value="1"/>
</dbReference>
<proteinExistence type="inferred from homology"/>
<protein>
    <submittedName>
        <fullName evidence="6">Bifunctional 4-hydroxy-2-oxoglutarate aldolase/2-dehydro-3-deoxy-phosphogluconate aldolase</fullName>
        <ecNumber evidence="6">4.1.2.14</ecNumber>
        <ecNumber evidence="6">4.1.3.16</ecNumber>
    </submittedName>
</protein>
<evidence type="ECO:0000256" key="2">
    <source>
        <dbReference type="ARBA" id="ARBA00006906"/>
    </source>
</evidence>
<dbReference type="InterPro" id="IPR013785">
    <property type="entry name" value="Aldolase_TIM"/>
</dbReference>
<dbReference type="CDD" id="cd00452">
    <property type="entry name" value="KDPG_aldolase"/>
    <property type="match status" value="1"/>
</dbReference>
<dbReference type="Gene3D" id="3.20.20.70">
    <property type="entry name" value="Aldolase class I"/>
    <property type="match status" value="1"/>
</dbReference>
<sequence length="221" mass="23986">MAHLEKNIILNALHEGGMLPLFYHDDLNVAIEVVKATYQAGLRVFEFTNRGANALETFTKLVEYANAELPEMGMGIGTIYDAPTAHQFIDAGADFIVTPILNPSVGAVCVAAGVPWIPGVTTLTEIYNARQAGAEVVKLFPGEVVGSVFLRAVRGPMPDLKIMVTGGVRPTRESFTEWFGAGAYCVGMGSNLFPKDVLAEENYGWIEQKIAECMGFVKELR</sequence>
<evidence type="ECO:0000313" key="7">
    <source>
        <dbReference type="Proteomes" id="UP000295706"/>
    </source>
</evidence>
<dbReference type="GO" id="GO:0008675">
    <property type="term" value="F:2-dehydro-3-deoxy-phosphogluconate aldolase activity"/>
    <property type="evidence" value="ECO:0007669"/>
    <property type="project" value="UniProtKB-EC"/>
</dbReference>
<dbReference type="EC" id="4.1.2.14" evidence="6"/>
<evidence type="ECO:0000256" key="1">
    <source>
        <dbReference type="ARBA" id="ARBA00004761"/>
    </source>
</evidence>
<dbReference type="EMBL" id="SMJU01000005">
    <property type="protein sequence ID" value="TDB65985.1"/>
    <property type="molecule type" value="Genomic_DNA"/>
</dbReference>